<protein>
    <submittedName>
        <fullName evidence="1">Uncharacterized protein</fullName>
    </submittedName>
</protein>
<name>A0A9P3LM99_9APHY</name>
<reference evidence="1 2" key="1">
    <citation type="submission" date="2021-08" db="EMBL/GenBank/DDBJ databases">
        <title>Draft Genome Sequence of Phanerochaete sordida strain YK-624.</title>
        <authorList>
            <person name="Mori T."/>
            <person name="Dohra H."/>
            <person name="Suzuki T."/>
            <person name="Kawagishi H."/>
            <person name="Hirai H."/>
        </authorList>
    </citation>
    <scope>NUCLEOTIDE SEQUENCE [LARGE SCALE GENOMIC DNA]</scope>
    <source>
        <strain evidence="1 2">YK-624</strain>
    </source>
</reference>
<evidence type="ECO:0000313" key="2">
    <source>
        <dbReference type="Proteomes" id="UP000703269"/>
    </source>
</evidence>
<dbReference type="Proteomes" id="UP000703269">
    <property type="component" value="Unassembled WGS sequence"/>
</dbReference>
<accession>A0A9P3LM99</accession>
<keyword evidence="2" id="KW-1185">Reference proteome</keyword>
<comment type="caution">
    <text evidence="1">The sequence shown here is derived from an EMBL/GenBank/DDBJ whole genome shotgun (WGS) entry which is preliminary data.</text>
</comment>
<dbReference type="AlphaFoldDB" id="A0A9P3LM99"/>
<gene>
    <name evidence="1" type="ORF">PsYK624_166320</name>
</gene>
<proteinExistence type="predicted"/>
<evidence type="ECO:0000313" key="1">
    <source>
        <dbReference type="EMBL" id="GJF00347.1"/>
    </source>
</evidence>
<dbReference type="EMBL" id="BPQB01000147">
    <property type="protein sequence ID" value="GJF00347.1"/>
    <property type="molecule type" value="Genomic_DNA"/>
</dbReference>
<sequence>MSATSAGSSQYLGAARHGRHAHRTMWTPARYSGTSVRIVLRSVDGTVPGKHSSMLRCRGDATREVRCTTWRYVPSSCERAALRLRTGLVSIHCRLSKYMPFSPPMQSDYQSVIVPRAGSVMGQRRSRLLPLR</sequence>
<organism evidence="1 2">
    <name type="scientific">Phanerochaete sordida</name>
    <dbReference type="NCBI Taxonomy" id="48140"/>
    <lineage>
        <taxon>Eukaryota</taxon>
        <taxon>Fungi</taxon>
        <taxon>Dikarya</taxon>
        <taxon>Basidiomycota</taxon>
        <taxon>Agaricomycotina</taxon>
        <taxon>Agaricomycetes</taxon>
        <taxon>Polyporales</taxon>
        <taxon>Phanerochaetaceae</taxon>
        <taxon>Phanerochaete</taxon>
    </lineage>
</organism>